<dbReference type="Pfam" id="PF04851">
    <property type="entry name" value="ResIII"/>
    <property type="match status" value="1"/>
</dbReference>
<dbReference type="PANTHER" id="PTHR47396">
    <property type="entry name" value="TYPE I RESTRICTION ENZYME ECOKI R PROTEIN"/>
    <property type="match status" value="1"/>
</dbReference>
<dbReference type="SUPFAM" id="SSF52540">
    <property type="entry name" value="P-loop containing nucleoside triphosphate hydrolases"/>
    <property type="match status" value="2"/>
</dbReference>
<name>A0A0A1MKP7_9BACI</name>
<reference evidence="3 4" key="1">
    <citation type="submission" date="2014-11" db="EMBL/GenBank/DDBJ databases">
        <authorList>
            <person name="Urmite Genomes Urmite Genomes"/>
        </authorList>
    </citation>
    <scope>NUCLEOTIDE SEQUENCE [LARGE SCALE GENOMIC DNA]</scope>
    <source>
        <strain evidence="3 4">Oc5</strain>
    </source>
</reference>
<dbReference type="Proteomes" id="UP000040453">
    <property type="component" value="Unassembled WGS sequence"/>
</dbReference>
<feature type="transmembrane region" description="Helical" evidence="1">
    <location>
        <begin position="648"/>
        <end position="669"/>
    </location>
</feature>
<dbReference type="OrthoDB" id="9758243at2"/>
<dbReference type="EMBL" id="CDGG01000001">
    <property type="protein sequence ID" value="CEI83673.1"/>
    <property type="molecule type" value="Genomic_DNA"/>
</dbReference>
<dbReference type="InterPro" id="IPR027417">
    <property type="entry name" value="P-loop_NTPase"/>
</dbReference>
<sequence length="872" mass="100324">MESFPERIQFKYSWRSYQQAIIDDMDTYLNKRHLHLVAPPGSGKTVIGLEMMLRFNQPALILAPTIAIRDQWVARFVELFDQSGNQPEWMTTDLKEKALVTVATYQGFHQWMTGQEEEVQEKLASYVKTLVLDEAHHLRTAWWRSAVSFRKNLTNPAIVALTATPPYDVSIQEWNRYLELCGEIDAEISIAELVREAELAPFQDYVWISDPLHEEQEEINQFRSQVIAFQKSIRHNPALIDKIEAHPWITDPDTYAEEILSEPAYLSSMLIFLKEVESTAWTKPLPIMGLKKKQIPEWSLEWLELMLTHLLYQDKHIMDEEEPVRKEIQSYLQRLGAVEKRRVVLTANDRINRLLVQSPSKLNSIQQVTAFEAQELGTELRQVILTDYIRREDLPKKAEDEQDLRRLGAIPVFEQLRRRELDVSLGVLTGSIVIIPKKVLAACEDLAEQWDVAITAAELSYDASYVEITINTSARHRMVQMMTKLFERGEITVLIGTAALLGEGWDAPFINSLVLASYVGSFMLSNQMRGRAIRVEKNNPQKTANIWHLVCLDATNSEGGEDYLALKRRFKALIGLGHQKNVIQTGIGRLSLAEPPFYSIDKEQSNRQMCDLARERGQLFRRWKSAVEIDGTLTEEISAKKQQVPRPLLFTNTIKALILAILSIIFFFVDNVLGEITNFRILEGNFRAFLWVVVIIIAIALIIASPFIWRLLKILFRNISVEKSMSEVGTIVYQALFESSWIETKPAVSLIQTEEENGVITCWLENAPIYEQKIYVEALREVLDPLESPRYIVVRKQRTLWWNRIDYHAVPAILAQNKEMAELFLACWEKHLGKAELVYTRTPEGRQVLLQARAKAMSAQFVSKSEQISVWK</sequence>
<dbReference type="RefSeq" id="WP_042534048.1">
    <property type="nucleotide sequence ID" value="NZ_CDGG01000001.1"/>
</dbReference>
<feature type="transmembrane region" description="Helical" evidence="1">
    <location>
        <begin position="689"/>
        <end position="709"/>
    </location>
</feature>
<keyword evidence="1" id="KW-0472">Membrane</keyword>
<dbReference type="InterPro" id="IPR006935">
    <property type="entry name" value="Helicase/UvrB_N"/>
</dbReference>
<dbReference type="Gene3D" id="3.40.50.300">
    <property type="entry name" value="P-loop containing nucleotide triphosphate hydrolases"/>
    <property type="match status" value="2"/>
</dbReference>
<gene>
    <name evidence="3" type="ORF">BN997_03591</name>
</gene>
<dbReference type="AlphaFoldDB" id="A0A0A1MKP7"/>
<organism evidence="3 4">
    <name type="scientific">Oceanobacillus oncorhynchi</name>
    <dbReference type="NCBI Taxonomy" id="545501"/>
    <lineage>
        <taxon>Bacteria</taxon>
        <taxon>Bacillati</taxon>
        <taxon>Bacillota</taxon>
        <taxon>Bacilli</taxon>
        <taxon>Bacillales</taxon>
        <taxon>Bacillaceae</taxon>
        <taxon>Oceanobacillus</taxon>
    </lineage>
</organism>
<dbReference type="InterPro" id="IPR050742">
    <property type="entry name" value="Helicase_Restrict-Modif_Enz"/>
</dbReference>
<evidence type="ECO:0000256" key="1">
    <source>
        <dbReference type="SAM" id="Phobius"/>
    </source>
</evidence>
<accession>A0A0A1MKP7</accession>
<keyword evidence="4" id="KW-1185">Reference proteome</keyword>
<proteinExistence type="predicted"/>
<protein>
    <submittedName>
        <fullName evidence="3">Type III restriction enzyme, res subunit</fullName>
    </submittedName>
</protein>
<dbReference type="GO" id="GO:0005524">
    <property type="term" value="F:ATP binding"/>
    <property type="evidence" value="ECO:0007669"/>
    <property type="project" value="InterPro"/>
</dbReference>
<dbReference type="PROSITE" id="PS51192">
    <property type="entry name" value="HELICASE_ATP_BIND_1"/>
    <property type="match status" value="1"/>
</dbReference>
<evidence type="ECO:0000259" key="2">
    <source>
        <dbReference type="PROSITE" id="PS51192"/>
    </source>
</evidence>
<feature type="domain" description="Helicase ATP-binding" evidence="2">
    <location>
        <begin position="25"/>
        <end position="183"/>
    </location>
</feature>
<dbReference type="GO" id="GO:0016787">
    <property type="term" value="F:hydrolase activity"/>
    <property type="evidence" value="ECO:0007669"/>
    <property type="project" value="InterPro"/>
</dbReference>
<dbReference type="GO" id="GO:0005829">
    <property type="term" value="C:cytosol"/>
    <property type="evidence" value="ECO:0007669"/>
    <property type="project" value="TreeGrafter"/>
</dbReference>
<dbReference type="CDD" id="cd18785">
    <property type="entry name" value="SF2_C"/>
    <property type="match status" value="1"/>
</dbReference>
<keyword evidence="1" id="KW-0812">Transmembrane</keyword>
<dbReference type="PANTHER" id="PTHR47396:SF1">
    <property type="entry name" value="ATP-DEPENDENT HELICASE IRC3-RELATED"/>
    <property type="match status" value="1"/>
</dbReference>
<dbReference type="SMART" id="SM00487">
    <property type="entry name" value="DEXDc"/>
    <property type="match status" value="1"/>
</dbReference>
<dbReference type="GO" id="GO:0003677">
    <property type="term" value="F:DNA binding"/>
    <property type="evidence" value="ECO:0007669"/>
    <property type="project" value="InterPro"/>
</dbReference>
<evidence type="ECO:0000313" key="3">
    <source>
        <dbReference type="EMBL" id="CEI83673.1"/>
    </source>
</evidence>
<keyword evidence="1" id="KW-1133">Transmembrane helix</keyword>
<dbReference type="InterPro" id="IPR014001">
    <property type="entry name" value="Helicase_ATP-bd"/>
</dbReference>
<evidence type="ECO:0000313" key="4">
    <source>
        <dbReference type="Proteomes" id="UP000040453"/>
    </source>
</evidence>
<dbReference type="STRING" id="545501.BN997_03591"/>